<protein>
    <recommendedName>
        <fullName evidence="2">Putative 4-hydroxy-4-methyl-2-oxoglutarate aldolase</fullName>
    </recommendedName>
    <alternativeName>
        <fullName evidence="3">Regulator of ribonuclease activity homolog</fullName>
    </alternativeName>
    <alternativeName>
        <fullName evidence="4">RraA-like protein</fullName>
    </alternativeName>
</protein>
<dbReference type="Gene3D" id="3.50.30.40">
    <property type="entry name" value="Ribonuclease E inhibitor RraA/RraA-like"/>
    <property type="match status" value="1"/>
</dbReference>
<evidence type="ECO:0000313" key="6">
    <source>
        <dbReference type="Proteomes" id="UP001589692"/>
    </source>
</evidence>
<dbReference type="InterPro" id="IPR036704">
    <property type="entry name" value="RraA/RraA-like_sf"/>
</dbReference>
<dbReference type="InterPro" id="IPR005493">
    <property type="entry name" value="RraA/RraA-like"/>
</dbReference>
<dbReference type="Pfam" id="PF03737">
    <property type="entry name" value="RraA-like"/>
    <property type="match status" value="1"/>
</dbReference>
<dbReference type="CDD" id="cd16841">
    <property type="entry name" value="RraA_family"/>
    <property type="match status" value="1"/>
</dbReference>
<evidence type="ECO:0000256" key="4">
    <source>
        <dbReference type="ARBA" id="ARBA00030169"/>
    </source>
</evidence>
<dbReference type="SUPFAM" id="SSF89562">
    <property type="entry name" value="RraA-like"/>
    <property type="match status" value="1"/>
</dbReference>
<comment type="cofactor">
    <cofactor evidence="1">
        <name>a divalent metal cation</name>
        <dbReference type="ChEBI" id="CHEBI:60240"/>
    </cofactor>
</comment>
<dbReference type="RefSeq" id="WP_377264765.1">
    <property type="nucleotide sequence ID" value="NZ_JBHMAA010000031.1"/>
</dbReference>
<gene>
    <name evidence="5" type="ORF">ACFFP0_24110</name>
</gene>
<comment type="caution">
    <text evidence="5">The sequence shown here is derived from an EMBL/GenBank/DDBJ whole genome shotgun (WGS) entry which is preliminary data.</text>
</comment>
<name>A0ABV6AMU5_9HYPH</name>
<evidence type="ECO:0000256" key="2">
    <source>
        <dbReference type="ARBA" id="ARBA00016549"/>
    </source>
</evidence>
<keyword evidence="6" id="KW-1185">Reference proteome</keyword>
<dbReference type="PANTHER" id="PTHR33254">
    <property type="entry name" value="4-HYDROXY-4-METHYL-2-OXOGLUTARATE ALDOLASE 3-RELATED"/>
    <property type="match status" value="1"/>
</dbReference>
<dbReference type="EMBL" id="JBHMAA010000031">
    <property type="protein sequence ID" value="MFB9951945.1"/>
    <property type="molecule type" value="Genomic_DNA"/>
</dbReference>
<organism evidence="5 6">
    <name type="scientific">Rhizobium puerariae</name>
    <dbReference type="NCBI Taxonomy" id="1585791"/>
    <lineage>
        <taxon>Bacteria</taxon>
        <taxon>Pseudomonadati</taxon>
        <taxon>Pseudomonadota</taxon>
        <taxon>Alphaproteobacteria</taxon>
        <taxon>Hyphomicrobiales</taxon>
        <taxon>Rhizobiaceae</taxon>
        <taxon>Rhizobium/Agrobacterium group</taxon>
        <taxon>Rhizobium</taxon>
    </lineage>
</organism>
<evidence type="ECO:0000313" key="5">
    <source>
        <dbReference type="EMBL" id="MFB9951945.1"/>
    </source>
</evidence>
<sequence>MNSPVADSAASRLVRLGTALISDILDEAGFHANVISNAIGPYGSRKPFCGPATCVRGIAKVVTSTSPAPAAMLPTYQLPSFVKHGHVLVLDTGNFYGGAVVGSMLLRDIAACGVVAIVTDGLVRDVEDIPRSGLPLAAAGATPLNSARRWSIIEENCVAIMPAQGGGTVRITPLDLVVGDADGIVVVPSEHAEAIADMAEEVARRESLLNKTVVDANPAGVARARAQRFSDTTWLRGK</sequence>
<evidence type="ECO:0000256" key="1">
    <source>
        <dbReference type="ARBA" id="ARBA00001968"/>
    </source>
</evidence>
<proteinExistence type="predicted"/>
<evidence type="ECO:0000256" key="3">
    <source>
        <dbReference type="ARBA" id="ARBA00029596"/>
    </source>
</evidence>
<reference evidence="5 6" key="1">
    <citation type="submission" date="2024-09" db="EMBL/GenBank/DDBJ databases">
        <authorList>
            <person name="Sun Q."/>
            <person name="Mori K."/>
        </authorList>
    </citation>
    <scope>NUCLEOTIDE SEQUENCE [LARGE SCALE GENOMIC DNA]</scope>
    <source>
        <strain evidence="5 6">TBRC 4938</strain>
    </source>
</reference>
<dbReference type="Proteomes" id="UP001589692">
    <property type="component" value="Unassembled WGS sequence"/>
</dbReference>
<dbReference type="PANTHER" id="PTHR33254:SF4">
    <property type="entry name" value="4-HYDROXY-4-METHYL-2-OXOGLUTARATE ALDOLASE 3-RELATED"/>
    <property type="match status" value="1"/>
</dbReference>
<accession>A0ABV6AMU5</accession>